<dbReference type="AlphaFoldDB" id="Q8RVY9"/>
<evidence type="ECO:0000313" key="2">
    <source>
        <dbReference type="EMBL" id="BAB86357.1"/>
    </source>
</evidence>
<protein>
    <submittedName>
        <fullName evidence="2">SP11-40 protein</fullName>
    </submittedName>
</protein>
<evidence type="ECO:0000256" key="1">
    <source>
        <dbReference type="SAM" id="Phobius"/>
    </source>
</evidence>
<gene>
    <name evidence="2" type="primary">SP11-40</name>
</gene>
<organism evidence="2">
    <name type="scientific">Brassica campestris</name>
    <name type="common">Field mustard</name>
    <dbReference type="NCBI Taxonomy" id="3711"/>
    <lineage>
        <taxon>Eukaryota</taxon>
        <taxon>Viridiplantae</taxon>
        <taxon>Streptophyta</taxon>
        <taxon>Embryophyta</taxon>
        <taxon>Tracheophyta</taxon>
        <taxon>Spermatophyta</taxon>
        <taxon>Magnoliopsida</taxon>
        <taxon>eudicotyledons</taxon>
        <taxon>Gunneridae</taxon>
        <taxon>Pentapetalae</taxon>
        <taxon>rosids</taxon>
        <taxon>malvids</taxon>
        <taxon>Brassicales</taxon>
        <taxon>Brassicaceae</taxon>
        <taxon>Brassiceae</taxon>
        <taxon>Brassica</taxon>
    </lineage>
</organism>
<keyword evidence="1" id="KW-1133">Transmembrane helix</keyword>
<reference evidence="2" key="1">
    <citation type="journal article" date="2002" name="Plant Cell">
        <title>The dominance of alleles controlling self-incompatibility in Brassica pollen is regulated at the RNA level.</title>
        <authorList>
            <person name="Shiba H."/>
            <person name="Iwano M."/>
            <person name="Entani T."/>
            <person name="Ishimoto K."/>
            <person name="Shimosato H."/>
            <person name="Che F.S."/>
            <person name="Satta Y."/>
            <person name="Ito A."/>
            <person name="Takada Y."/>
            <person name="Watanabe M."/>
            <person name="Isogai A."/>
            <person name="Takayama S."/>
        </authorList>
    </citation>
    <scope>NUCLEOTIDE SEQUENCE</scope>
</reference>
<dbReference type="EMBL" id="AB067450">
    <property type="protein sequence ID" value="BAB86357.1"/>
    <property type="molecule type" value="mRNA"/>
</dbReference>
<accession>Q8RVY9</accession>
<sequence>MRYATYIYFFLTKIHYLCFIFLTLTYVQALDVGAWKCPGAVAKADNITGTCVNSVSEDCQRFVGPNVNNCLCLKFSEHNRGRITCYCCKVKS</sequence>
<proteinExistence type="evidence at transcript level"/>
<feature type="transmembrane region" description="Helical" evidence="1">
    <location>
        <begin position="6"/>
        <end position="27"/>
    </location>
</feature>
<name>Q8RVY9_BRACM</name>
<keyword evidence="1" id="KW-0812">Transmembrane</keyword>
<keyword evidence="1" id="KW-0472">Membrane</keyword>